<dbReference type="RefSeq" id="WP_153834155.1">
    <property type="nucleotide sequence ID" value="NZ_JBHUMW010000002.1"/>
</dbReference>
<evidence type="ECO:0000313" key="3">
    <source>
        <dbReference type="Proteomes" id="UP000435187"/>
    </source>
</evidence>
<gene>
    <name evidence="2" type="ORF">GH885_02960</name>
</gene>
<proteinExistence type="predicted"/>
<organism evidence="2 3">
    <name type="scientific">Gracilibacillus thailandensis</name>
    <dbReference type="NCBI Taxonomy" id="563735"/>
    <lineage>
        <taxon>Bacteria</taxon>
        <taxon>Bacillati</taxon>
        <taxon>Bacillota</taxon>
        <taxon>Bacilli</taxon>
        <taxon>Bacillales</taxon>
        <taxon>Bacillaceae</taxon>
        <taxon>Gracilibacillus</taxon>
    </lineage>
</organism>
<protein>
    <submittedName>
        <fullName evidence="2">Uncharacterized protein</fullName>
    </submittedName>
</protein>
<dbReference type="AlphaFoldDB" id="A0A6N7R2L4"/>
<dbReference type="EMBL" id="WJEE01000003">
    <property type="protein sequence ID" value="MRI65306.1"/>
    <property type="molecule type" value="Genomic_DNA"/>
</dbReference>
<dbReference type="Proteomes" id="UP000435187">
    <property type="component" value="Unassembled WGS sequence"/>
</dbReference>
<keyword evidence="3" id="KW-1185">Reference proteome</keyword>
<feature type="transmembrane region" description="Helical" evidence="1">
    <location>
        <begin position="28"/>
        <end position="46"/>
    </location>
</feature>
<evidence type="ECO:0000313" key="2">
    <source>
        <dbReference type="EMBL" id="MRI65306.1"/>
    </source>
</evidence>
<evidence type="ECO:0000256" key="1">
    <source>
        <dbReference type="SAM" id="Phobius"/>
    </source>
</evidence>
<sequence length="154" mass="17875">MFLLLIGVGAFIEISFIALKINSTFKNIFMYSVAFILLGFFLFRVIKRHQLNKWILLIAAAVFLFLSTIIPDQTPTLLHTTKYTYTFGVPFPFITIYSENNSGFLLQHLSIKNSYSVNIFAFIANIILMYFVIKWIWNIYHKPQIPTTTSQMNS</sequence>
<comment type="caution">
    <text evidence="2">The sequence shown here is derived from an EMBL/GenBank/DDBJ whole genome shotgun (WGS) entry which is preliminary data.</text>
</comment>
<accession>A0A6N7R2L4</accession>
<keyword evidence="1" id="KW-1133">Transmembrane helix</keyword>
<name>A0A6N7R2L4_9BACI</name>
<feature type="transmembrane region" description="Helical" evidence="1">
    <location>
        <begin position="53"/>
        <end position="70"/>
    </location>
</feature>
<feature type="transmembrane region" description="Helical" evidence="1">
    <location>
        <begin position="115"/>
        <end position="133"/>
    </location>
</feature>
<reference evidence="2 3" key="1">
    <citation type="submission" date="2019-10" db="EMBL/GenBank/DDBJ databases">
        <title>Gracilibacillus salitolerans sp. nov., a moderate halophile isolated from a saline soil in northwest China.</title>
        <authorList>
            <person name="Gan L."/>
        </authorList>
    </citation>
    <scope>NUCLEOTIDE SEQUENCE [LARGE SCALE GENOMIC DNA]</scope>
    <source>
        <strain evidence="2 3">TP2-8</strain>
    </source>
</reference>
<keyword evidence="1" id="KW-0472">Membrane</keyword>
<keyword evidence="1" id="KW-0812">Transmembrane</keyword>